<accession>A0ABP1D2J4</accession>
<organism evidence="1 2">
    <name type="scientific">Somion occarium</name>
    <dbReference type="NCBI Taxonomy" id="3059160"/>
    <lineage>
        <taxon>Eukaryota</taxon>
        <taxon>Fungi</taxon>
        <taxon>Dikarya</taxon>
        <taxon>Basidiomycota</taxon>
        <taxon>Agaricomycotina</taxon>
        <taxon>Agaricomycetes</taxon>
        <taxon>Polyporales</taxon>
        <taxon>Cerrenaceae</taxon>
        <taxon>Somion</taxon>
    </lineage>
</organism>
<sequence length="98" mass="10681">MVVIVVAKKKHLEPLALVVHLIQDQMNIAWADIASMSLYLVVDMMRSAVVGTEELAVVVALAQVNLSGVAAASEDPYEPNEDHAPFEDPWLLLDVMGQ</sequence>
<dbReference type="EMBL" id="OZ037945">
    <property type="protein sequence ID" value="CAL1702125.1"/>
    <property type="molecule type" value="Genomic_DNA"/>
</dbReference>
<protein>
    <submittedName>
        <fullName evidence="1">Uncharacterized protein</fullName>
    </submittedName>
</protein>
<reference evidence="2" key="1">
    <citation type="submission" date="2024-04" db="EMBL/GenBank/DDBJ databases">
        <authorList>
            <person name="Shaw F."/>
            <person name="Minotto A."/>
        </authorList>
    </citation>
    <scope>NUCLEOTIDE SEQUENCE [LARGE SCALE GENOMIC DNA]</scope>
</reference>
<proteinExistence type="predicted"/>
<keyword evidence="2" id="KW-1185">Reference proteome</keyword>
<evidence type="ECO:0000313" key="1">
    <source>
        <dbReference type="EMBL" id="CAL1702125.1"/>
    </source>
</evidence>
<dbReference type="Proteomes" id="UP001497453">
    <property type="component" value="Chromosome 2"/>
</dbReference>
<name>A0ABP1D2J4_9APHY</name>
<gene>
    <name evidence="1" type="ORF">GFSPODELE1_LOCUS3893</name>
</gene>
<evidence type="ECO:0000313" key="2">
    <source>
        <dbReference type="Proteomes" id="UP001497453"/>
    </source>
</evidence>